<dbReference type="AlphaFoldDB" id="A0A0G0V9S4"/>
<evidence type="ECO:0000313" key="1">
    <source>
        <dbReference type="EMBL" id="KKR97763.1"/>
    </source>
</evidence>
<dbReference type="Proteomes" id="UP000034746">
    <property type="component" value="Unassembled WGS sequence"/>
</dbReference>
<gene>
    <name evidence="1" type="ORF">UU48_C0009G0035</name>
</gene>
<evidence type="ECO:0000313" key="2">
    <source>
        <dbReference type="Proteomes" id="UP000034746"/>
    </source>
</evidence>
<comment type="caution">
    <text evidence="1">The sequence shown here is derived from an EMBL/GenBank/DDBJ whole genome shotgun (WGS) entry which is preliminary data.</text>
</comment>
<organism evidence="1 2">
    <name type="scientific">Candidatus Uhrbacteria bacterium GW2011_GWF2_41_16</name>
    <dbReference type="NCBI Taxonomy" id="1618997"/>
    <lineage>
        <taxon>Bacteria</taxon>
        <taxon>Candidatus Uhriibacteriota</taxon>
    </lineage>
</organism>
<protein>
    <submittedName>
        <fullName evidence="1">Uncharacterized protein</fullName>
    </submittedName>
</protein>
<dbReference type="EMBL" id="LCAU01000009">
    <property type="protein sequence ID" value="KKR97763.1"/>
    <property type="molecule type" value="Genomic_DNA"/>
</dbReference>
<sequence>MTLPHQPFVISLSKLREINTKQVIGQVLNGCIEKWDLQPSNQRKKINQKALGLIRVLFFTFFGGRGGIRTHEAFRPEDFKSSAYTGSATRPYLLGLRVTNYANRFKIFCYHTISCHVLICMLKYFPFEFRGSSSVVERLLAKEKVAGSIPVCRSRFLFFENGFKNNFHKLFFYLLAVPKKLPHNKVV</sequence>
<proteinExistence type="predicted"/>
<reference evidence="1 2" key="1">
    <citation type="journal article" date="2015" name="Nature">
        <title>rRNA introns, odd ribosomes, and small enigmatic genomes across a large radiation of phyla.</title>
        <authorList>
            <person name="Brown C.T."/>
            <person name="Hug L.A."/>
            <person name="Thomas B.C."/>
            <person name="Sharon I."/>
            <person name="Castelle C.J."/>
            <person name="Singh A."/>
            <person name="Wilkins M.J."/>
            <person name="Williams K.H."/>
            <person name="Banfield J.F."/>
        </authorList>
    </citation>
    <scope>NUCLEOTIDE SEQUENCE [LARGE SCALE GENOMIC DNA]</scope>
</reference>
<dbReference type="AntiFam" id="ANF00010">
    <property type="entry name" value="tRNA translation"/>
</dbReference>
<name>A0A0G0V9S4_9BACT</name>
<accession>A0A0G0V9S4</accession>